<proteinExistence type="predicted"/>
<organism evidence="2 3">
    <name type="scientific">Trifolium subterraneum</name>
    <name type="common">Subterranean clover</name>
    <dbReference type="NCBI Taxonomy" id="3900"/>
    <lineage>
        <taxon>Eukaryota</taxon>
        <taxon>Viridiplantae</taxon>
        <taxon>Streptophyta</taxon>
        <taxon>Embryophyta</taxon>
        <taxon>Tracheophyta</taxon>
        <taxon>Spermatophyta</taxon>
        <taxon>Magnoliopsida</taxon>
        <taxon>eudicotyledons</taxon>
        <taxon>Gunneridae</taxon>
        <taxon>Pentapetalae</taxon>
        <taxon>rosids</taxon>
        <taxon>fabids</taxon>
        <taxon>Fabales</taxon>
        <taxon>Fabaceae</taxon>
        <taxon>Papilionoideae</taxon>
        <taxon>50 kb inversion clade</taxon>
        <taxon>NPAAA clade</taxon>
        <taxon>Hologalegina</taxon>
        <taxon>IRL clade</taxon>
        <taxon>Trifolieae</taxon>
        <taxon>Trifolium</taxon>
    </lineage>
</organism>
<gene>
    <name evidence="2" type="ORF">TSUD_43080</name>
</gene>
<protein>
    <recommendedName>
        <fullName evidence="4">Reverse transcriptase zinc-binding domain-containing protein</fullName>
    </recommendedName>
</protein>
<dbReference type="OrthoDB" id="1743609at2759"/>
<reference evidence="3" key="1">
    <citation type="journal article" date="2017" name="Front. Plant Sci.">
        <title>Climate Clever Clovers: New Paradigm to Reduce the Environmental Footprint of Ruminants by Breeding Low Methanogenic Forages Utilizing Haplotype Variation.</title>
        <authorList>
            <person name="Kaur P."/>
            <person name="Appels R."/>
            <person name="Bayer P.E."/>
            <person name="Keeble-Gagnere G."/>
            <person name="Wang J."/>
            <person name="Hirakawa H."/>
            <person name="Shirasawa K."/>
            <person name="Vercoe P."/>
            <person name="Stefanova K."/>
            <person name="Durmic Z."/>
            <person name="Nichols P."/>
            <person name="Revell C."/>
            <person name="Isobe S.N."/>
            <person name="Edwards D."/>
            <person name="Erskine W."/>
        </authorList>
    </citation>
    <scope>NUCLEOTIDE SEQUENCE [LARGE SCALE GENOMIC DNA]</scope>
    <source>
        <strain evidence="3">cv. Daliak</strain>
    </source>
</reference>
<evidence type="ECO:0000313" key="2">
    <source>
        <dbReference type="EMBL" id="GAU42698.1"/>
    </source>
</evidence>
<dbReference type="Proteomes" id="UP000242715">
    <property type="component" value="Unassembled WGS sequence"/>
</dbReference>
<keyword evidence="1" id="KW-0812">Transmembrane</keyword>
<keyword evidence="1" id="KW-0472">Membrane</keyword>
<evidence type="ECO:0000256" key="1">
    <source>
        <dbReference type="SAM" id="Phobius"/>
    </source>
</evidence>
<keyword evidence="1" id="KW-1133">Transmembrane helix</keyword>
<dbReference type="PANTHER" id="PTHR33116">
    <property type="entry name" value="REVERSE TRANSCRIPTASE ZINC-BINDING DOMAIN-CONTAINING PROTEIN-RELATED-RELATED"/>
    <property type="match status" value="1"/>
</dbReference>
<dbReference type="AlphaFoldDB" id="A0A2Z6NDE1"/>
<dbReference type="EMBL" id="DF973934">
    <property type="protein sequence ID" value="GAU42698.1"/>
    <property type="molecule type" value="Genomic_DNA"/>
</dbReference>
<evidence type="ECO:0000313" key="3">
    <source>
        <dbReference type="Proteomes" id="UP000242715"/>
    </source>
</evidence>
<accession>A0A2Z6NDE1</accession>
<name>A0A2Z6NDE1_TRISU</name>
<keyword evidence="3" id="KW-1185">Reference proteome</keyword>
<feature type="transmembrane region" description="Helical" evidence="1">
    <location>
        <begin position="6"/>
        <end position="29"/>
    </location>
</feature>
<dbReference type="PANTHER" id="PTHR33116:SF78">
    <property type="entry name" value="OS12G0587133 PROTEIN"/>
    <property type="match status" value="1"/>
</dbReference>
<evidence type="ECO:0008006" key="4">
    <source>
        <dbReference type="Google" id="ProtNLM"/>
    </source>
</evidence>
<sequence>MSKQVTIIYFILVMVNAVLNAIPIFYLSYLKMPVKVWREVGKIQKKFLWSGLSNSTRISWVKWDDVCKPKKDGGLGVRDLRLTNTSLLAKWRWKLLQPESELWKDIVVAKYGAHAVGTSSLGEEHVSRIASSWWRNICLLDTNLRWFEQGVYKVLGNGNMTRFWVDTWVGEQPLASRFPRLFSISLQQQENVNQLGTMVANCWRWALTWRRNFFSWEIPIYQQLLELIHGFQPKDQEDSWRWRADSGAGFTAKSAYLKLITQTGISA</sequence>